<evidence type="ECO:0000256" key="1">
    <source>
        <dbReference type="ARBA" id="ARBA00005015"/>
    </source>
</evidence>
<dbReference type="SUPFAM" id="SSF54211">
    <property type="entry name" value="Ribosomal protein S5 domain 2-like"/>
    <property type="match status" value="1"/>
</dbReference>
<evidence type="ECO:0000259" key="12">
    <source>
        <dbReference type="Pfam" id="PF08544"/>
    </source>
</evidence>
<keyword evidence="5" id="KW-0028">Amino-acid biosynthesis</keyword>
<evidence type="ECO:0000256" key="5">
    <source>
        <dbReference type="ARBA" id="ARBA00022605"/>
    </source>
</evidence>
<dbReference type="InterPro" id="IPR000870">
    <property type="entry name" value="Homoserine_kinase"/>
</dbReference>
<dbReference type="GO" id="GO:0005524">
    <property type="term" value="F:ATP binding"/>
    <property type="evidence" value="ECO:0007669"/>
    <property type="project" value="UniProtKB-KW"/>
</dbReference>
<dbReference type="PIRSF" id="PIRSF000676">
    <property type="entry name" value="Homoser_kin"/>
    <property type="match status" value="1"/>
</dbReference>
<dbReference type="InterPro" id="IPR006204">
    <property type="entry name" value="GHMP_kinase_N_dom"/>
</dbReference>
<evidence type="ECO:0000313" key="14">
    <source>
        <dbReference type="EMBL" id="CAB4700008.1"/>
    </source>
</evidence>
<dbReference type="HAMAP" id="MF_00384">
    <property type="entry name" value="Homoser_kinase"/>
    <property type="match status" value="1"/>
</dbReference>
<evidence type="ECO:0000256" key="10">
    <source>
        <dbReference type="ARBA" id="ARBA00022840"/>
    </source>
</evidence>
<dbReference type="AlphaFoldDB" id="A0A6J6WLL5"/>
<dbReference type="SUPFAM" id="SSF55060">
    <property type="entry name" value="GHMP Kinase, C-terminal domain"/>
    <property type="match status" value="1"/>
</dbReference>
<dbReference type="EMBL" id="CAFBQX010000004">
    <property type="protein sequence ID" value="CAB5073084.1"/>
    <property type="molecule type" value="Genomic_DNA"/>
</dbReference>
<protein>
    <recommendedName>
        <fullName evidence="4">Homoserine kinase</fullName>
        <ecNumber evidence="3">2.7.1.39</ecNumber>
    </recommendedName>
</protein>
<keyword evidence="8" id="KW-0547">Nucleotide-binding</keyword>
<keyword evidence="9" id="KW-0418">Kinase</keyword>
<dbReference type="EMBL" id="CAEZYM010000006">
    <property type="protein sequence ID" value="CAB4724563.1"/>
    <property type="molecule type" value="Genomic_DNA"/>
</dbReference>
<dbReference type="EMBL" id="CAEZXO010000008">
    <property type="protein sequence ID" value="CAB4700008.1"/>
    <property type="molecule type" value="Genomic_DNA"/>
</dbReference>
<reference evidence="16" key="1">
    <citation type="submission" date="2020-05" db="EMBL/GenBank/DDBJ databases">
        <authorList>
            <person name="Chiriac C."/>
            <person name="Salcher M."/>
            <person name="Ghai R."/>
            <person name="Kavagutti S V."/>
        </authorList>
    </citation>
    <scope>NUCLEOTIDE SEQUENCE</scope>
</reference>
<feature type="domain" description="GHMP kinase C-terminal" evidence="12">
    <location>
        <begin position="231"/>
        <end position="275"/>
    </location>
</feature>
<dbReference type="GO" id="GO:0009088">
    <property type="term" value="P:threonine biosynthetic process"/>
    <property type="evidence" value="ECO:0007669"/>
    <property type="project" value="UniProtKB-UniPathway"/>
</dbReference>
<evidence type="ECO:0000313" key="21">
    <source>
        <dbReference type="EMBL" id="CAB5073084.1"/>
    </source>
</evidence>
<gene>
    <name evidence="14" type="ORF">UFOPK2510_01259</name>
    <name evidence="15" type="ORF">UFOPK2718_00780</name>
    <name evidence="16" type="ORF">UFOPK2936_01165</name>
    <name evidence="17" type="ORF">UFOPK3174_00910</name>
    <name evidence="18" type="ORF">UFOPK3328_00958</name>
    <name evidence="19" type="ORF">UFOPK3779_01203</name>
    <name evidence="20" type="ORF">UFOPK3913_00782</name>
    <name evidence="13" type="ORF">UFOPK4107_01131</name>
    <name evidence="21" type="ORF">UFOPK4403_00872</name>
</gene>
<dbReference type="EMBL" id="CAESAE010000006">
    <property type="protein sequence ID" value="CAB4342372.1"/>
    <property type="molecule type" value="Genomic_DNA"/>
</dbReference>
<dbReference type="NCBIfam" id="TIGR00191">
    <property type="entry name" value="thrB"/>
    <property type="match status" value="1"/>
</dbReference>
<dbReference type="EMBL" id="CAFBNH010000007">
    <property type="protein sequence ID" value="CAB4950930.1"/>
    <property type="molecule type" value="Genomic_DNA"/>
</dbReference>
<keyword evidence="6" id="KW-0808">Transferase</keyword>
<dbReference type="InterPro" id="IPR020568">
    <property type="entry name" value="Ribosomal_Su5_D2-typ_SF"/>
</dbReference>
<dbReference type="PANTHER" id="PTHR20861">
    <property type="entry name" value="HOMOSERINE/4-DIPHOSPHOCYTIDYL-2-C-METHYL-D-ERYTHRITOL KINASE"/>
    <property type="match status" value="1"/>
</dbReference>
<dbReference type="Gene3D" id="3.30.70.890">
    <property type="entry name" value="GHMP kinase, C-terminal domain"/>
    <property type="match status" value="1"/>
</dbReference>
<dbReference type="EMBL" id="CAFBOC010000007">
    <property type="protein sequence ID" value="CAB4975746.1"/>
    <property type="molecule type" value="Genomic_DNA"/>
</dbReference>
<evidence type="ECO:0000259" key="11">
    <source>
        <dbReference type="Pfam" id="PF00288"/>
    </source>
</evidence>
<dbReference type="EMBL" id="CAEZZW010000006">
    <property type="protein sequence ID" value="CAB4784275.1"/>
    <property type="molecule type" value="Genomic_DNA"/>
</dbReference>
<dbReference type="UniPathway" id="UPA00050">
    <property type="reaction ID" value="UER00064"/>
</dbReference>
<evidence type="ECO:0000256" key="2">
    <source>
        <dbReference type="ARBA" id="ARBA00007370"/>
    </source>
</evidence>
<evidence type="ECO:0000313" key="13">
    <source>
        <dbReference type="EMBL" id="CAB4342372.1"/>
    </source>
</evidence>
<dbReference type="EC" id="2.7.1.39" evidence="3"/>
<dbReference type="PRINTS" id="PR00958">
    <property type="entry name" value="HOMSERKINASE"/>
</dbReference>
<evidence type="ECO:0000256" key="6">
    <source>
        <dbReference type="ARBA" id="ARBA00022679"/>
    </source>
</evidence>
<dbReference type="InterPro" id="IPR014721">
    <property type="entry name" value="Ribsml_uS5_D2-typ_fold_subgr"/>
</dbReference>
<evidence type="ECO:0000256" key="4">
    <source>
        <dbReference type="ARBA" id="ARBA00017858"/>
    </source>
</evidence>
<dbReference type="InterPro" id="IPR013750">
    <property type="entry name" value="GHMP_kinase_C_dom"/>
</dbReference>
<evidence type="ECO:0000256" key="7">
    <source>
        <dbReference type="ARBA" id="ARBA00022697"/>
    </source>
</evidence>
<evidence type="ECO:0000313" key="18">
    <source>
        <dbReference type="EMBL" id="CAB4869397.1"/>
    </source>
</evidence>
<evidence type="ECO:0000256" key="8">
    <source>
        <dbReference type="ARBA" id="ARBA00022741"/>
    </source>
</evidence>
<evidence type="ECO:0000313" key="16">
    <source>
        <dbReference type="EMBL" id="CAB4784275.1"/>
    </source>
</evidence>
<evidence type="ECO:0000313" key="20">
    <source>
        <dbReference type="EMBL" id="CAB4975746.1"/>
    </source>
</evidence>
<dbReference type="Pfam" id="PF00288">
    <property type="entry name" value="GHMP_kinases_N"/>
    <property type="match status" value="1"/>
</dbReference>
<dbReference type="InterPro" id="IPR036554">
    <property type="entry name" value="GHMP_kinase_C_sf"/>
</dbReference>
<accession>A0A6J6WLL5</accession>
<evidence type="ECO:0000313" key="15">
    <source>
        <dbReference type="EMBL" id="CAB4724563.1"/>
    </source>
</evidence>
<dbReference type="PANTHER" id="PTHR20861:SF1">
    <property type="entry name" value="HOMOSERINE KINASE"/>
    <property type="match status" value="1"/>
</dbReference>
<organism evidence="16">
    <name type="scientific">freshwater metagenome</name>
    <dbReference type="NCBI Taxonomy" id="449393"/>
    <lineage>
        <taxon>unclassified sequences</taxon>
        <taxon>metagenomes</taxon>
        <taxon>ecological metagenomes</taxon>
    </lineage>
</organism>
<keyword evidence="10" id="KW-0067">ATP-binding</keyword>
<evidence type="ECO:0000313" key="17">
    <source>
        <dbReference type="EMBL" id="CAB4829381.1"/>
    </source>
</evidence>
<keyword evidence="7" id="KW-0791">Threonine biosynthesis</keyword>
<dbReference type="GO" id="GO:0004413">
    <property type="term" value="F:homoserine kinase activity"/>
    <property type="evidence" value="ECO:0007669"/>
    <property type="project" value="UniProtKB-EC"/>
</dbReference>
<comment type="pathway">
    <text evidence="1">Amino-acid biosynthesis; L-threonine biosynthesis; L-threonine from L-aspartate: step 4/5.</text>
</comment>
<sequence length="311" mass="32630">MAKPTFRANPIQVQVPGSSANLGPGFDCFGLALGLHDRFIAQITDEAGLDLDVTGEGSETVRRDEKNLMVKAMYQGFDFMGGKPRGLSVRALNVIPHGRGLGSSASAIVGGLVLARALVLSGNERMIDDELLNIATKMEGHPDNVAAALYGGATIAWTEDQHGHPVARAVGITVDPRITALAFVPNNSVPTSKARKLLPEAISHGDAVANSTRTALLSQALSHRPDLLFTATEDFLHQKYRQEVMPKSFSLVTKLRSAGVAAFISGAGPTVLVLHAGLSTTDVAELGKAAGEHFQLQPLEIAASGATVISA</sequence>
<feature type="domain" description="GHMP kinase N-terminal" evidence="11">
    <location>
        <begin position="70"/>
        <end position="152"/>
    </location>
</feature>
<dbReference type="InterPro" id="IPR006203">
    <property type="entry name" value="GHMP_knse_ATP-bd_CS"/>
</dbReference>
<evidence type="ECO:0000256" key="9">
    <source>
        <dbReference type="ARBA" id="ARBA00022777"/>
    </source>
</evidence>
<dbReference type="EMBL" id="CAFABH010000014">
    <property type="protein sequence ID" value="CAB4829381.1"/>
    <property type="molecule type" value="Genomic_DNA"/>
</dbReference>
<name>A0A6J6WLL5_9ZZZZ</name>
<dbReference type="Pfam" id="PF08544">
    <property type="entry name" value="GHMP_kinases_C"/>
    <property type="match status" value="1"/>
</dbReference>
<comment type="similarity">
    <text evidence="2">Belongs to the GHMP kinase family. Homoserine kinase subfamily.</text>
</comment>
<evidence type="ECO:0000313" key="19">
    <source>
        <dbReference type="EMBL" id="CAB4950930.1"/>
    </source>
</evidence>
<dbReference type="Gene3D" id="3.30.230.10">
    <property type="match status" value="1"/>
</dbReference>
<dbReference type="PROSITE" id="PS00627">
    <property type="entry name" value="GHMP_KINASES_ATP"/>
    <property type="match status" value="1"/>
</dbReference>
<proteinExistence type="inferred from homology"/>
<dbReference type="EMBL" id="CAFBLD010000006">
    <property type="protein sequence ID" value="CAB4869397.1"/>
    <property type="molecule type" value="Genomic_DNA"/>
</dbReference>
<evidence type="ECO:0000256" key="3">
    <source>
        <dbReference type="ARBA" id="ARBA00012078"/>
    </source>
</evidence>